<protein>
    <submittedName>
        <fullName evidence="2">Rhodanese-like domain-containing protein</fullName>
    </submittedName>
</protein>
<dbReference type="AlphaFoldDB" id="A0A6N8KTY0"/>
<dbReference type="SMART" id="SM00450">
    <property type="entry name" value="RHOD"/>
    <property type="match status" value="1"/>
</dbReference>
<dbReference type="InterPro" id="IPR036873">
    <property type="entry name" value="Rhodanese-like_dom_sf"/>
</dbReference>
<dbReference type="InterPro" id="IPR050229">
    <property type="entry name" value="GlpE_sulfurtransferase"/>
</dbReference>
<feature type="domain" description="Rhodanese" evidence="1">
    <location>
        <begin position="20"/>
        <end position="103"/>
    </location>
</feature>
<dbReference type="InterPro" id="IPR001763">
    <property type="entry name" value="Rhodanese-like_dom"/>
</dbReference>
<organism evidence="2 3">
    <name type="scientific">Sphingobacterium humi</name>
    <dbReference type="NCBI Taxonomy" id="1796905"/>
    <lineage>
        <taxon>Bacteria</taxon>
        <taxon>Pseudomonadati</taxon>
        <taxon>Bacteroidota</taxon>
        <taxon>Sphingobacteriia</taxon>
        <taxon>Sphingobacteriales</taxon>
        <taxon>Sphingobacteriaceae</taxon>
        <taxon>Sphingobacterium</taxon>
    </lineage>
</organism>
<gene>
    <name evidence="2" type="ORF">GQF63_02500</name>
</gene>
<accession>A0A6N8KTY0</accession>
<name>A0A6N8KTY0_9SPHI</name>
<dbReference type="PANTHER" id="PTHR43031:SF1">
    <property type="entry name" value="PYRIDINE NUCLEOTIDE-DISULPHIDE OXIDOREDUCTASE"/>
    <property type="match status" value="1"/>
</dbReference>
<evidence type="ECO:0000259" key="1">
    <source>
        <dbReference type="PROSITE" id="PS50206"/>
    </source>
</evidence>
<keyword evidence="3" id="KW-1185">Reference proteome</keyword>
<proteinExistence type="predicted"/>
<dbReference type="Pfam" id="PF00581">
    <property type="entry name" value="Rhodanese"/>
    <property type="match status" value="1"/>
</dbReference>
<dbReference type="CDD" id="cd00158">
    <property type="entry name" value="RHOD"/>
    <property type="match status" value="1"/>
</dbReference>
<dbReference type="SUPFAM" id="SSF52821">
    <property type="entry name" value="Rhodanese/Cell cycle control phosphatase"/>
    <property type="match status" value="1"/>
</dbReference>
<dbReference type="OrthoDB" id="9808735at2"/>
<reference evidence="2 3" key="1">
    <citation type="submission" date="2019-12" db="EMBL/GenBank/DDBJ databases">
        <authorList>
            <person name="Dong K."/>
        </authorList>
    </citation>
    <scope>NUCLEOTIDE SEQUENCE [LARGE SCALE GENOMIC DNA]</scope>
    <source>
        <strain evidence="2 3">JCM 31225</strain>
    </source>
</reference>
<comment type="caution">
    <text evidence="2">The sequence shown here is derived from an EMBL/GenBank/DDBJ whole genome shotgun (WGS) entry which is preliminary data.</text>
</comment>
<evidence type="ECO:0000313" key="3">
    <source>
        <dbReference type="Proteomes" id="UP000435036"/>
    </source>
</evidence>
<dbReference type="Proteomes" id="UP000435036">
    <property type="component" value="Unassembled WGS sequence"/>
</dbReference>
<evidence type="ECO:0000313" key="2">
    <source>
        <dbReference type="EMBL" id="MVZ60885.1"/>
    </source>
</evidence>
<dbReference type="EMBL" id="WSQA01000002">
    <property type="protein sequence ID" value="MVZ60885.1"/>
    <property type="molecule type" value="Genomic_DNA"/>
</dbReference>
<sequence>MGFFSNLFKKTDTSKLQEALDAGAFLVDVRTAAEFAEGSVAGAVNIPLGNISQQLGKFKNKSAVVVFCRSGSRSSLAKSVLEKNGIEHVINGRTWQTVQQLIK</sequence>
<dbReference type="Gene3D" id="3.40.250.10">
    <property type="entry name" value="Rhodanese-like domain"/>
    <property type="match status" value="1"/>
</dbReference>
<dbReference type="PROSITE" id="PS50206">
    <property type="entry name" value="RHODANESE_3"/>
    <property type="match status" value="1"/>
</dbReference>
<dbReference type="RefSeq" id="WP_160367543.1">
    <property type="nucleotide sequence ID" value="NZ_WSQA01000002.1"/>
</dbReference>
<dbReference type="PANTHER" id="PTHR43031">
    <property type="entry name" value="FAD-DEPENDENT OXIDOREDUCTASE"/>
    <property type="match status" value="1"/>
</dbReference>